<dbReference type="InterPro" id="IPR025513">
    <property type="entry name" value="DUF4401"/>
</dbReference>
<evidence type="ECO:0000313" key="3">
    <source>
        <dbReference type="EMBL" id="ABK17731.1"/>
    </source>
</evidence>
<dbReference type="KEGG" id="sfu:Sfum_2048"/>
<feature type="transmembrane region" description="Helical" evidence="1">
    <location>
        <begin position="231"/>
        <end position="254"/>
    </location>
</feature>
<feature type="transmembrane region" description="Helical" evidence="1">
    <location>
        <begin position="302"/>
        <end position="319"/>
    </location>
</feature>
<organism evidence="3 4">
    <name type="scientific">Syntrophobacter fumaroxidans (strain DSM 10017 / MPOB)</name>
    <dbReference type="NCBI Taxonomy" id="335543"/>
    <lineage>
        <taxon>Bacteria</taxon>
        <taxon>Pseudomonadati</taxon>
        <taxon>Thermodesulfobacteriota</taxon>
        <taxon>Syntrophobacteria</taxon>
        <taxon>Syntrophobacterales</taxon>
        <taxon>Syntrophobacteraceae</taxon>
        <taxon>Syntrophobacter</taxon>
    </lineage>
</organism>
<name>A0LJX9_SYNFM</name>
<accession>A0LJX9</accession>
<evidence type="ECO:0000256" key="1">
    <source>
        <dbReference type="SAM" id="Phobius"/>
    </source>
</evidence>
<protein>
    <recommendedName>
        <fullName evidence="2">DUF4401 domain-containing protein</fullName>
    </recommendedName>
</protein>
<dbReference type="Proteomes" id="UP000001784">
    <property type="component" value="Chromosome"/>
</dbReference>
<feature type="transmembrane region" description="Helical" evidence="1">
    <location>
        <begin position="95"/>
        <end position="112"/>
    </location>
</feature>
<keyword evidence="4" id="KW-1185">Reference proteome</keyword>
<dbReference type="Pfam" id="PF14351">
    <property type="entry name" value="DUF4401"/>
    <property type="match status" value="1"/>
</dbReference>
<dbReference type="HOGENOM" id="CLU_064265_0_0_7"/>
<feature type="transmembrane region" description="Helical" evidence="1">
    <location>
        <begin position="266"/>
        <end position="296"/>
    </location>
</feature>
<evidence type="ECO:0000259" key="2">
    <source>
        <dbReference type="Pfam" id="PF14351"/>
    </source>
</evidence>
<dbReference type="AlphaFoldDB" id="A0LJX9"/>
<keyword evidence="1" id="KW-0812">Transmembrane</keyword>
<dbReference type="STRING" id="335543.Sfum_2048"/>
<feature type="transmembrane region" description="Helical" evidence="1">
    <location>
        <begin position="119"/>
        <end position="141"/>
    </location>
</feature>
<proteinExistence type="predicted"/>
<sequence precursor="true">MNGAERQELWERLEAAALVHGELPPAVASPTPWFVRVMLGIAGWIGALFLLAFIGIGFHSLIENWPGAIITGTLLCAGAAMLFRSGLRADFASQFALALSFAGQALICFGISELLRWDFFAVCLAMTAVETFLFFAAPNFLHRVWSAWAGSFALALAFWDLKLSTFAPGIVTAAFAFLWFSEFRHPRRGALLRAGGYGLAASIIATVIMLSGRSEGVLWWSRAVPAPGNDLLVWLGLGLSGTVLIGVSIRLLYWENVPLGSRPGKAVLAGAGILAAASLKAPGLGPCVAILVVGHAAGNRRLAGLGVLALLGYLAHYYYVLDATLLQKSEVLAGVGLSLLIARLVLLKCLPAPESAEEASHA</sequence>
<reference evidence="3 4" key="1">
    <citation type="submission" date="2006-10" db="EMBL/GenBank/DDBJ databases">
        <title>Complete sequence of Syntrophobacter fumaroxidans MPOB.</title>
        <authorList>
            <consortium name="US DOE Joint Genome Institute"/>
            <person name="Copeland A."/>
            <person name="Lucas S."/>
            <person name="Lapidus A."/>
            <person name="Barry K."/>
            <person name="Detter J.C."/>
            <person name="Glavina del Rio T."/>
            <person name="Hammon N."/>
            <person name="Israni S."/>
            <person name="Pitluck S."/>
            <person name="Goltsman E.G."/>
            <person name="Martinez M."/>
            <person name="Schmutz J."/>
            <person name="Larimer F."/>
            <person name="Land M."/>
            <person name="Hauser L."/>
            <person name="Kyrpides N."/>
            <person name="Kim E."/>
            <person name="Boone D.R."/>
            <person name="Brockman F."/>
            <person name="Culley D."/>
            <person name="Ferry J."/>
            <person name="Gunsalus R."/>
            <person name="McInerney M.J."/>
            <person name="Morrison M."/>
            <person name="Plugge C."/>
            <person name="Rohlin L."/>
            <person name="Scholten J."/>
            <person name="Sieber J."/>
            <person name="Stams A.J.M."/>
            <person name="Worm P."/>
            <person name="Henstra A.M."/>
            <person name="Richardson P."/>
        </authorList>
    </citation>
    <scope>NUCLEOTIDE SEQUENCE [LARGE SCALE GENOMIC DNA]</scope>
    <source>
        <strain evidence="4">DSM 10017 / MPOB</strain>
    </source>
</reference>
<evidence type="ECO:0000313" key="4">
    <source>
        <dbReference type="Proteomes" id="UP000001784"/>
    </source>
</evidence>
<dbReference type="EMBL" id="CP000478">
    <property type="protein sequence ID" value="ABK17731.1"/>
    <property type="molecule type" value="Genomic_DNA"/>
</dbReference>
<feature type="domain" description="DUF4401" evidence="2">
    <location>
        <begin position="32"/>
        <end position="348"/>
    </location>
</feature>
<feature type="transmembrane region" description="Helical" evidence="1">
    <location>
        <begin position="192"/>
        <end position="211"/>
    </location>
</feature>
<keyword evidence="1" id="KW-0472">Membrane</keyword>
<dbReference type="eggNOG" id="ENOG5031IJS">
    <property type="taxonomic scope" value="Bacteria"/>
</dbReference>
<dbReference type="InParanoid" id="A0LJX9"/>
<gene>
    <name evidence="3" type="ordered locus">Sfum_2048</name>
</gene>
<keyword evidence="1" id="KW-1133">Transmembrane helix</keyword>
<feature type="transmembrane region" description="Helical" evidence="1">
    <location>
        <begin position="161"/>
        <end position="180"/>
    </location>
</feature>
<feature type="transmembrane region" description="Helical" evidence="1">
    <location>
        <begin position="65"/>
        <end position="83"/>
    </location>
</feature>
<dbReference type="RefSeq" id="WP_011698900.1">
    <property type="nucleotide sequence ID" value="NC_008554.1"/>
</dbReference>
<feature type="transmembrane region" description="Helical" evidence="1">
    <location>
        <begin position="33"/>
        <end position="58"/>
    </location>
</feature>